<dbReference type="PANTHER" id="PTHR31018">
    <property type="entry name" value="SPORULATION-SPECIFIC PROTEIN-RELATED"/>
    <property type="match status" value="1"/>
</dbReference>
<name>A0A554VND7_9FLAO</name>
<dbReference type="EMBL" id="VLNR01000011">
    <property type="protein sequence ID" value="TSE09857.1"/>
    <property type="molecule type" value="Genomic_DNA"/>
</dbReference>
<dbReference type="Pfam" id="PF01030">
    <property type="entry name" value="Recep_L_domain"/>
    <property type="match status" value="1"/>
</dbReference>
<comment type="subcellular location">
    <subcellularLocation>
        <location evidence="1">Secreted</location>
        <location evidence="1">Cell wall</location>
    </subcellularLocation>
</comment>
<feature type="domain" description="Receptor L-domain" evidence="7">
    <location>
        <begin position="224"/>
        <end position="284"/>
    </location>
</feature>
<evidence type="ECO:0000259" key="7">
    <source>
        <dbReference type="Pfam" id="PF01030"/>
    </source>
</evidence>
<evidence type="ECO:0000256" key="6">
    <source>
        <dbReference type="SAM" id="SignalP"/>
    </source>
</evidence>
<feature type="chain" id="PRO_5022115352" description="Receptor L-domain domain-containing protein" evidence="6">
    <location>
        <begin position="23"/>
        <end position="646"/>
    </location>
</feature>
<sequence>MKNSTLLYILILCCLHTTFAQVYPGNLTIDEQSDIDLFDYTSVDGDLIIQEKSPGAIVDLNELLMLTSIKGNLKVISNETLSNLDGLSNLSNIGFGSITISNNTVLNNIDGLSKITEITERLVIENNAMLDNLNGLSNVTRLDGFEGFSLQVKRNPKLSNACGIIPIIAYDPSYVQVYPSINSNSANTSSVQDIIANCNTCKIYEGNLILTSQAQVDTFDYCEITGNLTIQEDVAGDITDLSSLATLETLGGGLYIKNNTSITNLDAFHNLKMINGSLELSKNAILANIDGLSGLEIINGNLVISINKKITSLRAFNTLATLNGNLNLLANEGLTDLDGFVNLKEIGGFLEIKGHRSMVSFTGLSNLTTIGTDIRIIGNDLSNLDGLTKLNEIKGNLELTNNFKLSDIHVFANILSITELRIKNNNLSNFSGFSGLKEAGAIILNNCDIINLNDLSNLTSLANSLVLYNNKNLENISGISNAIGKNIIQLEIGGNPNLRSLSGLENLERIDGLISIFNNSQLADVDGLQNTKTVTKTLKITNNRSLENACGVVHLLKTVNAVGGGITIENNAAQTSTVNSILVACYKTFVGDIMLTSQAEVDDFDYEIVKGRITIAESIAGNITNLDALKTLKKVGSIHIINNIGL</sequence>
<evidence type="ECO:0000256" key="5">
    <source>
        <dbReference type="ARBA" id="ARBA00023180"/>
    </source>
</evidence>
<dbReference type="GO" id="GO:0030313">
    <property type="term" value="C:cell envelope"/>
    <property type="evidence" value="ECO:0007669"/>
    <property type="project" value="UniProtKB-SubCell"/>
</dbReference>
<dbReference type="InterPro" id="IPR036941">
    <property type="entry name" value="Rcpt_L-dom_sf"/>
</dbReference>
<dbReference type="SUPFAM" id="SSF52058">
    <property type="entry name" value="L domain-like"/>
    <property type="match status" value="6"/>
</dbReference>
<gene>
    <name evidence="8" type="ORF">FOF46_07530</name>
</gene>
<evidence type="ECO:0000256" key="3">
    <source>
        <dbReference type="ARBA" id="ARBA00022525"/>
    </source>
</evidence>
<dbReference type="AlphaFoldDB" id="A0A554VND7"/>
<accession>A0A554VND7</accession>
<evidence type="ECO:0000256" key="2">
    <source>
        <dbReference type="ARBA" id="ARBA00022512"/>
    </source>
</evidence>
<dbReference type="PANTHER" id="PTHR31018:SF3">
    <property type="entry name" value="RECEPTOR PROTEIN-TYROSINE KINASE"/>
    <property type="match status" value="1"/>
</dbReference>
<protein>
    <recommendedName>
        <fullName evidence="7">Receptor L-domain domain-containing protein</fullName>
    </recommendedName>
</protein>
<dbReference type="InterPro" id="IPR032675">
    <property type="entry name" value="LRR_dom_sf"/>
</dbReference>
<feature type="signal peptide" evidence="6">
    <location>
        <begin position="1"/>
        <end position="22"/>
    </location>
</feature>
<keyword evidence="5" id="KW-0325">Glycoprotein</keyword>
<dbReference type="Gene3D" id="3.80.10.10">
    <property type="entry name" value="Ribonuclease Inhibitor"/>
    <property type="match status" value="1"/>
</dbReference>
<evidence type="ECO:0000256" key="1">
    <source>
        <dbReference type="ARBA" id="ARBA00004191"/>
    </source>
</evidence>
<dbReference type="Gene3D" id="3.80.20.20">
    <property type="entry name" value="Receptor L-domain"/>
    <property type="match status" value="3"/>
</dbReference>
<comment type="caution">
    <text evidence="8">The sequence shown here is derived from an EMBL/GenBank/DDBJ whole genome shotgun (WGS) entry which is preliminary data.</text>
</comment>
<dbReference type="InterPro" id="IPR051648">
    <property type="entry name" value="CWI-Assembly_Regulator"/>
</dbReference>
<organism evidence="8 9">
    <name type="scientific">Aquimarina algiphila</name>
    <dbReference type="NCBI Taxonomy" id="2047982"/>
    <lineage>
        <taxon>Bacteria</taxon>
        <taxon>Pseudomonadati</taxon>
        <taxon>Bacteroidota</taxon>
        <taxon>Flavobacteriia</taxon>
        <taxon>Flavobacteriales</taxon>
        <taxon>Flavobacteriaceae</taxon>
        <taxon>Aquimarina</taxon>
    </lineage>
</organism>
<dbReference type="OrthoDB" id="1186368at2"/>
<evidence type="ECO:0000313" key="8">
    <source>
        <dbReference type="EMBL" id="TSE09857.1"/>
    </source>
</evidence>
<keyword evidence="9" id="KW-1185">Reference proteome</keyword>
<dbReference type="Proteomes" id="UP000318833">
    <property type="component" value="Unassembled WGS sequence"/>
</dbReference>
<reference evidence="8 9" key="1">
    <citation type="submission" date="2019-07" db="EMBL/GenBank/DDBJ databases">
        <title>The draft genome sequence of Aquimarina algiphila M91.</title>
        <authorList>
            <person name="Meng X."/>
        </authorList>
    </citation>
    <scope>NUCLEOTIDE SEQUENCE [LARGE SCALE GENOMIC DNA]</scope>
    <source>
        <strain evidence="8 9">M91</strain>
    </source>
</reference>
<dbReference type="InterPro" id="IPR000494">
    <property type="entry name" value="Rcpt_L-dom"/>
</dbReference>
<dbReference type="RefSeq" id="WP_143916030.1">
    <property type="nucleotide sequence ID" value="NZ_CANMIK010000028.1"/>
</dbReference>
<keyword evidence="3" id="KW-0964">Secreted</keyword>
<evidence type="ECO:0000313" key="9">
    <source>
        <dbReference type="Proteomes" id="UP000318833"/>
    </source>
</evidence>
<keyword evidence="4 6" id="KW-0732">Signal</keyword>
<keyword evidence="2" id="KW-0134">Cell wall</keyword>
<proteinExistence type="predicted"/>
<evidence type="ECO:0000256" key="4">
    <source>
        <dbReference type="ARBA" id="ARBA00022729"/>
    </source>
</evidence>